<comment type="caution">
    <text evidence="2">The sequence shown here is derived from an EMBL/GenBank/DDBJ whole genome shotgun (WGS) entry which is preliminary data.</text>
</comment>
<keyword evidence="3" id="KW-1185">Reference proteome</keyword>
<dbReference type="Proteomes" id="UP001054945">
    <property type="component" value="Unassembled WGS sequence"/>
</dbReference>
<evidence type="ECO:0000313" key="3">
    <source>
        <dbReference type="Proteomes" id="UP001054945"/>
    </source>
</evidence>
<sequence length="94" mass="10244">MRGAKGREKQGKILRIQEQGAWGRGGGQDEERVGGEGGGDGSQLELTCLAHGIFMSRTRCSVACLLYTFAHTYVPTLSQTRRRDSFEGRGVALQ</sequence>
<gene>
    <name evidence="2" type="ORF">CEXT_488541</name>
</gene>
<proteinExistence type="predicted"/>
<reference evidence="2 3" key="1">
    <citation type="submission" date="2021-06" db="EMBL/GenBank/DDBJ databases">
        <title>Caerostris extrusa draft genome.</title>
        <authorList>
            <person name="Kono N."/>
            <person name="Arakawa K."/>
        </authorList>
    </citation>
    <scope>NUCLEOTIDE SEQUENCE [LARGE SCALE GENOMIC DNA]</scope>
</reference>
<feature type="region of interest" description="Disordered" evidence="1">
    <location>
        <begin position="1"/>
        <end position="38"/>
    </location>
</feature>
<name>A0AAV4VKU7_CAEEX</name>
<evidence type="ECO:0000256" key="1">
    <source>
        <dbReference type="SAM" id="MobiDB-lite"/>
    </source>
</evidence>
<dbReference type="EMBL" id="BPLR01014708">
    <property type="protein sequence ID" value="GIY70718.1"/>
    <property type="molecule type" value="Genomic_DNA"/>
</dbReference>
<protein>
    <submittedName>
        <fullName evidence="2">Uncharacterized protein</fullName>
    </submittedName>
</protein>
<feature type="compositionally biased region" description="Basic and acidic residues" evidence="1">
    <location>
        <begin position="1"/>
        <end position="11"/>
    </location>
</feature>
<evidence type="ECO:0000313" key="2">
    <source>
        <dbReference type="EMBL" id="GIY70718.1"/>
    </source>
</evidence>
<dbReference type="AlphaFoldDB" id="A0AAV4VKU7"/>
<accession>A0AAV4VKU7</accession>
<organism evidence="2 3">
    <name type="scientific">Caerostris extrusa</name>
    <name type="common">Bark spider</name>
    <name type="synonym">Caerostris bankana</name>
    <dbReference type="NCBI Taxonomy" id="172846"/>
    <lineage>
        <taxon>Eukaryota</taxon>
        <taxon>Metazoa</taxon>
        <taxon>Ecdysozoa</taxon>
        <taxon>Arthropoda</taxon>
        <taxon>Chelicerata</taxon>
        <taxon>Arachnida</taxon>
        <taxon>Araneae</taxon>
        <taxon>Araneomorphae</taxon>
        <taxon>Entelegynae</taxon>
        <taxon>Araneoidea</taxon>
        <taxon>Araneidae</taxon>
        <taxon>Caerostris</taxon>
    </lineage>
</organism>